<evidence type="ECO:0000313" key="2">
    <source>
        <dbReference type="Proteomes" id="UP000008237"/>
    </source>
</evidence>
<gene>
    <name evidence="1" type="ORF">EAI_03689</name>
</gene>
<evidence type="ECO:0000313" key="1">
    <source>
        <dbReference type="EMBL" id="EFN86656.1"/>
    </source>
</evidence>
<proteinExistence type="predicted"/>
<dbReference type="InParanoid" id="E2BCC0"/>
<sequence length="190" mass="21759">MKELIEKLKEKFEKAKQLNPEIAVAAASDEQQFEQYFIHSFLDNMGKGLDKAIEKILDLPKDFIKKTLETTNKLFNVKKEELKDNVDNIDVAAAFDEQQIEQYFFENIFKSIGKAIHETLGVGHTTVEELQKLFRPKVDTESNSILNEDEELKIDTDADPVEVAFLKKPLKKIGKGLKKVLDNADITIKF</sequence>
<accession>E2BCC0</accession>
<dbReference type="AlphaFoldDB" id="E2BCC0"/>
<organism evidence="2">
    <name type="scientific">Harpegnathos saltator</name>
    <name type="common">Jerdon's jumping ant</name>
    <dbReference type="NCBI Taxonomy" id="610380"/>
    <lineage>
        <taxon>Eukaryota</taxon>
        <taxon>Metazoa</taxon>
        <taxon>Ecdysozoa</taxon>
        <taxon>Arthropoda</taxon>
        <taxon>Hexapoda</taxon>
        <taxon>Insecta</taxon>
        <taxon>Pterygota</taxon>
        <taxon>Neoptera</taxon>
        <taxon>Endopterygota</taxon>
        <taxon>Hymenoptera</taxon>
        <taxon>Apocrita</taxon>
        <taxon>Aculeata</taxon>
        <taxon>Formicoidea</taxon>
        <taxon>Formicidae</taxon>
        <taxon>Ponerinae</taxon>
        <taxon>Ponerini</taxon>
        <taxon>Harpegnathos</taxon>
    </lineage>
</organism>
<dbReference type="Proteomes" id="UP000008237">
    <property type="component" value="Unassembled WGS sequence"/>
</dbReference>
<protein>
    <submittedName>
        <fullName evidence="1">Uncharacterized protein</fullName>
    </submittedName>
</protein>
<dbReference type="EMBL" id="GL447257">
    <property type="protein sequence ID" value="EFN86656.1"/>
    <property type="molecule type" value="Genomic_DNA"/>
</dbReference>
<name>E2BCC0_HARSA</name>
<keyword evidence="2" id="KW-1185">Reference proteome</keyword>
<reference evidence="1 2" key="1">
    <citation type="journal article" date="2010" name="Science">
        <title>Genomic comparison of the ants Camponotus floridanus and Harpegnathos saltator.</title>
        <authorList>
            <person name="Bonasio R."/>
            <person name="Zhang G."/>
            <person name="Ye C."/>
            <person name="Mutti N.S."/>
            <person name="Fang X."/>
            <person name="Qin N."/>
            <person name="Donahue G."/>
            <person name="Yang P."/>
            <person name="Li Q."/>
            <person name="Li C."/>
            <person name="Zhang P."/>
            <person name="Huang Z."/>
            <person name="Berger S.L."/>
            <person name="Reinberg D."/>
            <person name="Wang J."/>
            <person name="Liebig J."/>
        </authorList>
    </citation>
    <scope>NUCLEOTIDE SEQUENCE [LARGE SCALE GENOMIC DNA]</scope>
    <source>
        <strain evidence="1 2">R22 G/1</strain>
    </source>
</reference>
<dbReference type="OrthoDB" id="10664253at2759"/>